<dbReference type="EMBL" id="KB446556">
    <property type="protein sequence ID" value="EME85965.1"/>
    <property type="molecule type" value="Genomic_DNA"/>
</dbReference>
<dbReference type="SUPFAM" id="SSF81383">
    <property type="entry name" value="F-box domain"/>
    <property type="match status" value="1"/>
</dbReference>
<dbReference type="AlphaFoldDB" id="M2Z859"/>
<evidence type="ECO:0000313" key="2">
    <source>
        <dbReference type="Proteomes" id="UP000016932"/>
    </source>
</evidence>
<organism evidence="1 2">
    <name type="scientific">Pseudocercospora fijiensis (strain CIRAD86)</name>
    <name type="common">Black leaf streak disease fungus</name>
    <name type="synonym">Mycosphaerella fijiensis</name>
    <dbReference type="NCBI Taxonomy" id="383855"/>
    <lineage>
        <taxon>Eukaryota</taxon>
        <taxon>Fungi</taxon>
        <taxon>Dikarya</taxon>
        <taxon>Ascomycota</taxon>
        <taxon>Pezizomycotina</taxon>
        <taxon>Dothideomycetes</taxon>
        <taxon>Dothideomycetidae</taxon>
        <taxon>Mycosphaerellales</taxon>
        <taxon>Mycosphaerellaceae</taxon>
        <taxon>Pseudocercospora</taxon>
    </lineage>
</organism>
<dbReference type="GeneID" id="19332697"/>
<protein>
    <recommendedName>
        <fullName evidence="3">F-box domain-containing protein</fullName>
    </recommendedName>
</protein>
<keyword evidence="2" id="KW-1185">Reference proteome</keyword>
<proteinExistence type="predicted"/>
<dbReference type="RefSeq" id="XP_007923406.1">
    <property type="nucleotide sequence ID" value="XM_007925215.1"/>
</dbReference>
<accession>M2Z859</accession>
<dbReference type="HOGENOM" id="CLU_559129_0_0_1"/>
<dbReference type="Proteomes" id="UP000016932">
    <property type="component" value="Unassembled WGS sequence"/>
</dbReference>
<dbReference type="VEuPathDB" id="FungiDB:MYCFIDRAFT_171805"/>
<evidence type="ECO:0000313" key="1">
    <source>
        <dbReference type="EMBL" id="EME85965.1"/>
    </source>
</evidence>
<reference evidence="1 2" key="1">
    <citation type="journal article" date="2012" name="PLoS Pathog.">
        <title>Diverse lifestyles and strategies of plant pathogenesis encoded in the genomes of eighteen Dothideomycetes fungi.</title>
        <authorList>
            <person name="Ohm R.A."/>
            <person name="Feau N."/>
            <person name="Henrissat B."/>
            <person name="Schoch C.L."/>
            <person name="Horwitz B.A."/>
            <person name="Barry K.W."/>
            <person name="Condon B.J."/>
            <person name="Copeland A.C."/>
            <person name="Dhillon B."/>
            <person name="Glaser F."/>
            <person name="Hesse C.N."/>
            <person name="Kosti I."/>
            <person name="LaButti K."/>
            <person name="Lindquist E.A."/>
            <person name="Lucas S."/>
            <person name="Salamov A.A."/>
            <person name="Bradshaw R.E."/>
            <person name="Ciuffetti L."/>
            <person name="Hamelin R.C."/>
            <person name="Kema G.H.J."/>
            <person name="Lawrence C."/>
            <person name="Scott J.A."/>
            <person name="Spatafora J.W."/>
            <person name="Turgeon B.G."/>
            <person name="de Wit P.J.G.M."/>
            <person name="Zhong S."/>
            <person name="Goodwin S.B."/>
            <person name="Grigoriev I.V."/>
        </authorList>
    </citation>
    <scope>NUCLEOTIDE SEQUENCE [LARGE SCALE GENOMIC DNA]</scope>
    <source>
        <strain evidence="1 2">CIRAD86</strain>
    </source>
</reference>
<evidence type="ECO:0008006" key="3">
    <source>
        <dbReference type="Google" id="ProtNLM"/>
    </source>
</evidence>
<sequence>MPLLLARTSLRTHTYYTSLRSVSKVHPTFLFVYALARRLASLSCRSLNVPFVLRHTRCDRDLWGAIVTVDRSQCVNVEQHSTFLIAASQLNAPSRMFAITELAEAILNELPPRDLLLSNADSIDLSVANVPSLRELSQKTVMVSHASSITTTCGWRDGKRDTFDANEASVEIRFNRSETSGGYAGSREPESSVVLLSNFSMDWVLTVDVVNDVHDLVLCLPNSPSHSWRAPAICLVTCFVMFMIWCSAFLIHSHILGVTCLAHTIASPHQQQNFSIEPSNRFIMPPRNDGNMEPPPLSAATRVFGITELAEQILSDLSPRDLLIVQRVCPNIRYTVQGSSALKKQAFLSPSNGADLELLPDDLRPPHIRSLYIFTSGTSWAVDAPYTSSVSLYLDPKCQIGYGEESWRKMQVSSPPVIRGKIWVRNRRRRTYSERDLRSARGGFTLGDLAQAANRLRQGKHKLKMISFFLHTDMNEARDPLPDLPLNV</sequence>
<dbReference type="OrthoDB" id="3649723at2759"/>
<gene>
    <name evidence="1" type="ORF">MYCFIDRAFT_171805</name>
</gene>
<dbReference type="KEGG" id="pfj:MYCFIDRAFT_171805"/>
<name>M2Z859_PSEFD</name>
<dbReference type="InterPro" id="IPR036047">
    <property type="entry name" value="F-box-like_dom_sf"/>
</dbReference>